<dbReference type="Proteomes" id="UP000694424">
    <property type="component" value="Unplaced"/>
</dbReference>
<evidence type="ECO:0000313" key="2">
    <source>
        <dbReference type="Ensembl" id="ENSAOWP00000014138.1"/>
    </source>
</evidence>
<accession>A0A8B9PZE3</accession>
<dbReference type="Pfam" id="PF15749">
    <property type="entry name" value="MRNIP"/>
    <property type="match status" value="1"/>
</dbReference>
<proteinExistence type="predicted"/>
<dbReference type="AlphaFoldDB" id="A0A8B9PZE3"/>
<evidence type="ECO:0000313" key="3">
    <source>
        <dbReference type="Proteomes" id="UP000694424"/>
    </source>
</evidence>
<evidence type="ECO:0000259" key="1">
    <source>
        <dbReference type="Pfam" id="PF15749"/>
    </source>
</evidence>
<organism evidence="2 3">
    <name type="scientific">Apteryx owenii</name>
    <name type="common">Little spotted kiwi</name>
    <dbReference type="NCBI Taxonomy" id="8824"/>
    <lineage>
        <taxon>Eukaryota</taxon>
        <taxon>Metazoa</taxon>
        <taxon>Chordata</taxon>
        <taxon>Craniata</taxon>
        <taxon>Vertebrata</taxon>
        <taxon>Euteleostomi</taxon>
        <taxon>Archelosauria</taxon>
        <taxon>Archosauria</taxon>
        <taxon>Dinosauria</taxon>
        <taxon>Saurischia</taxon>
        <taxon>Theropoda</taxon>
        <taxon>Coelurosauria</taxon>
        <taxon>Aves</taxon>
        <taxon>Palaeognathae</taxon>
        <taxon>Apterygiformes</taxon>
        <taxon>Apterygidae</taxon>
        <taxon>Apteryx</taxon>
    </lineage>
</organism>
<keyword evidence="3" id="KW-1185">Reference proteome</keyword>
<dbReference type="InterPro" id="IPR049472">
    <property type="entry name" value="MRNIP_N"/>
</dbReference>
<sequence length="91" mass="10060">MGRIFRKTPKNALISPISIYVSRFPEPSAVSPCKCLGQEGLQECSSLVQRALFSLFSQVYGEGSGLDCRLHVQKLNLLQGEAEEALSWTSR</sequence>
<feature type="domain" description="MRN complex-interacting protein N-terminal" evidence="1">
    <location>
        <begin position="57"/>
        <end position="86"/>
    </location>
</feature>
<dbReference type="Ensembl" id="ENSAOWT00000016042.1">
    <property type="protein sequence ID" value="ENSAOWP00000014138.1"/>
    <property type="gene ID" value="ENSAOWG00000009646.1"/>
</dbReference>
<name>A0A8B9PZE3_APTOW</name>
<reference evidence="2" key="2">
    <citation type="submission" date="2025-09" db="UniProtKB">
        <authorList>
            <consortium name="Ensembl"/>
        </authorList>
    </citation>
    <scope>IDENTIFICATION</scope>
</reference>
<protein>
    <recommendedName>
        <fullName evidence="1">MRN complex-interacting protein N-terminal domain-containing protein</fullName>
    </recommendedName>
</protein>
<reference evidence="2" key="1">
    <citation type="submission" date="2025-08" db="UniProtKB">
        <authorList>
            <consortium name="Ensembl"/>
        </authorList>
    </citation>
    <scope>IDENTIFICATION</scope>
</reference>